<feature type="transmembrane region" description="Helical" evidence="2">
    <location>
        <begin position="7"/>
        <end position="27"/>
    </location>
</feature>
<gene>
    <name evidence="3" type="ORF">Prum_029670</name>
</gene>
<dbReference type="Proteomes" id="UP000482960">
    <property type="component" value="Unassembled WGS sequence"/>
</dbReference>
<keyword evidence="4" id="KW-1185">Reference proteome</keyword>
<comment type="caution">
    <text evidence="3">The sequence shown here is derived from an EMBL/GenBank/DDBJ whole genome shotgun (WGS) entry which is preliminary data.</text>
</comment>
<reference evidence="3 4" key="2">
    <citation type="submission" date="2020-03" db="EMBL/GenBank/DDBJ databases">
        <authorList>
            <person name="Ichikawa N."/>
            <person name="Kimura A."/>
            <person name="Kitahashi Y."/>
            <person name="Uohara A."/>
        </authorList>
    </citation>
    <scope>NUCLEOTIDE SEQUENCE [LARGE SCALE GENOMIC DNA]</scope>
    <source>
        <strain evidence="3 4">NBRC 108638</strain>
    </source>
</reference>
<protein>
    <recommendedName>
        <fullName evidence="5">CU044_5270 family protein</fullName>
    </recommendedName>
</protein>
<evidence type="ECO:0008006" key="5">
    <source>
        <dbReference type="Google" id="ProtNLM"/>
    </source>
</evidence>
<evidence type="ECO:0000313" key="3">
    <source>
        <dbReference type="EMBL" id="GFJ89325.1"/>
    </source>
</evidence>
<evidence type="ECO:0000256" key="1">
    <source>
        <dbReference type="SAM" id="MobiDB-lite"/>
    </source>
</evidence>
<keyword evidence="2" id="KW-1133">Transmembrane helix</keyword>
<evidence type="ECO:0000313" key="4">
    <source>
        <dbReference type="Proteomes" id="UP000482960"/>
    </source>
</evidence>
<name>A0A6V8L9F1_9ACTN</name>
<dbReference type="RefSeq" id="WP_173076965.1">
    <property type="nucleotide sequence ID" value="NZ_BAABJB010000002.1"/>
</dbReference>
<feature type="compositionally biased region" description="Polar residues" evidence="1">
    <location>
        <begin position="285"/>
        <end position="299"/>
    </location>
</feature>
<evidence type="ECO:0000256" key="2">
    <source>
        <dbReference type="SAM" id="Phobius"/>
    </source>
</evidence>
<keyword evidence="2" id="KW-0472">Membrane</keyword>
<sequence length="299" mass="31333">MEDRSRYVAAAAGVAVLATILGIVAVARSPHGRPRDTAAGALPGCVPDATRPARAPLTDLAHAVAALTGDAPTGKYTYVRARTWSVDTTAEERPEIANRDERLWWTADRSGRRQITVLPSLPLADLATAAPDPPTAGRVLVDLYRPGELALVVDRPSADPAVLAAQLAAHEPPSNGHHATVRAVADMYRYHAPDPAQRAAALLVLADTDGLTACGTVTDRFGRTGLAISADSDGGTTRHVLAIDSQQGSVLGYERVAVVQPPQSSMRTPGVTAQVLFLTNERTDTQSPVPQSPNGSSPT</sequence>
<accession>A0A6V8L9F1</accession>
<dbReference type="EMBL" id="BLPG01000001">
    <property type="protein sequence ID" value="GFJ89325.1"/>
    <property type="molecule type" value="Genomic_DNA"/>
</dbReference>
<dbReference type="AlphaFoldDB" id="A0A6V8L9F1"/>
<keyword evidence="2" id="KW-0812">Transmembrane</keyword>
<reference evidence="3 4" key="1">
    <citation type="submission" date="2020-03" db="EMBL/GenBank/DDBJ databases">
        <title>Whole genome shotgun sequence of Phytohabitans rumicis NBRC 108638.</title>
        <authorList>
            <person name="Komaki H."/>
            <person name="Tamura T."/>
        </authorList>
    </citation>
    <scope>NUCLEOTIDE SEQUENCE [LARGE SCALE GENOMIC DNA]</scope>
    <source>
        <strain evidence="3 4">NBRC 108638</strain>
    </source>
</reference>
<feature type="region of interest" description="Disordered" evidence="1">
    <location>
        <begin position="280"/>
        <end position="299"/>
    </location>
</feature>
<proteinExistence type="predicted"/>
<organism evidence="3 4">
    <name type="scientific">Phytohabitans rumicis</name>
    <dbReference type="NCBI Taxonomy" id="1076125"/>
    <lineage>
        <taxon>Bacteria</taxon>
        <taxon>Bacillati</taxon>
        <taxon>Actinomycetota</taxon>
        <taxon>Actinomycetes</taxon>
        <taxon>Micromonosporales</taxon>
        <taxon>Micromonosporaceae</taxon>
    </lineage>
</organism>